<sequence>MNKPPQENGTSHESKSTPIPPFDALSKYLSLPINDQEQWWHQTGSLLGRMLQSAQYPLDEQYQYLTFFERQVSPRLGPYPARFRSSVTVSGQPIELSVNYQQRGDTRPIVRIGFEAMDSYSGSSAIDPFNQLPASDVIRGLSRLGLKGFDPHLFTYFGFRHTLTEEEKARLADPELASRVHLKSQYGFGIDLKNGSVVVKGYTFPGLKAIASGQSMSALITDSISQLQPPKANCVDAWEAVKSYLTETDGFNEFHVWSWDYVDPSMSRLKFYSVSPEFTWRKVEEVWTLNKRIAEDPANIEGLKHLRQLWDIIQPSDSKREVLEDRPAHLRQHETPLLWNYEMTPGSPIPCAKPYISLHGINDLACVENLARFFEVVGWKDLAASYPGIVKAYFPEHDLAKTSHLVMWVSYAYSEKTGVYLSVYYHSSGDVPVSSLP</sequence>
<dbReference type="PIRSF" id="PIRSF000509">
    <property type="entry name" value="Trp_DMAT"/>
    <property type="match status" value="1"/>
</dbReference>
<dbReference type="CDD" id="cd13929">
    <property type="entry name" value="PT-DMATS_CymD"/>
    <property type="match status" value="1"/>
</dbReference>
<dbReference type="GO" id="GO:0016765">
    <property type="term" value="F:transferase activity, transferring alkyl or aryl (other than methyl) groups"/>
    <property type="evidence" value="ECO:0007669"/>
    <property type="project" value="InterPro"/>
</dbReference>
<dbReference type="GeneID" id="63767016"/>
<evidence type="ECO:0000313" key="5">
    <source>
        <dbReference type="EMBL" id="OJJ59966.1"/>
    </source>
</evidence>
<evidence type="ECO:0000256" key="3">
    <source>
        <dbReference type="PIRSR" id="PIRSR000509-1"/>
    </source>
</evidence>
<dbReference type="VEuPathDB" id="FungiDB:ASPSYDRAFT_78251"/>
<dbReference type="RefSeq" id="XP_040703772.1">
    <property type="nucleotide sequence ID" value="XM_040850943.1"/>
</dbReference>
<feature type="binding site" evidence="3">
    <location>
        <position position="272"/>
    </location>
    <ligand>
        <name>dimethylallyl diphosphate</name>
        <dbReference type="ChEBI" id="CHEBI:57623"/>
    </ligand>
</feature>
<evidence type="ECO:0000256" key="2">
    <source>
        <dbReference type="ARBA" id="ARBA00022679"/>
    </source>
</evidence>
<protein>
    <recommendedName>
        <fullName evidence="7">Aromatic prenyltransferase (DMATS family)</fullName>
    </recommendedName>
</protein>
<accession>A0A1L9TKK5</accession>
<dbReference type="InterPro" id="IPR012148">
    <property type="entry name" value="ABBA_DMATS-like"/>
</dbReference>
<feature type="binding site" evidence="3">
    <location>
        <position position="111"/>
    </location>
    <ligand>
        <name>dimethylallyl diphosphate</name>
        <dbReference type="ChEBI" id="CHEBI:57623"/>
    </ligand>
</feature>
<evidence type="ECO:0000256" key="1">
    <source>
        <dbReference type="ARBA" id="ARBA00010209"/>
    </source>
</evidence>
<name>A0A1L9TKK5_9EURO</name>
<gene>
    <name evidence="5" type="ORF">ASPSYDRAFT_78251</name>
</gene>
<evidence type="ECO:0000256" key="4">
    <source>
        <dbReference type="SAM" id="MobiDB-lite"/>
    </source>
</evidence>
<feature type="binding site" evidence="3">
    <location>
        <position position="95"/>
    </location>
    <ligand>
        <name>L-tryptophan</name>
        <dbReference type="ChEBI" id="CHEBI:57912"/>
    </ligand>
</feature>
<proteinExistence type="inferred from homology"/>
<dbReference type="PANTHER" id="PTHR40627:SF3">
    <property type="entry name" value="PRENYLTRANSFERASE ASQH2-RELATED"/>
    <property type="match status" value="1"/>
</dbReference>
<feature type="binding site" evidence="3">
    <location>
        <position position="355"/>
    </location>
    <ligand>
        <name>dimethylallyl diphosphate</name>
        <dbReference type="ChEBI" id="CHEBI:57623"/>
    </ligand>
</feature>
<dbReference type="PANTHER" id="PTHR40627">
    <property type="entry name" value="INDOLE PRENYLTRANSFERASE TDIB-RELATED"/>
    <property type="match status" value="1"/>
</dbReference>
<dbReference type="OrthoDB" id="5392033at2759"/>
<feature type="region of interest" description="Disordered" evidence="4">
    <location>
        <begin position="1"/>
        <end position="21"/>
    </location>
</feature>
<keyword evidence="6" id="KW-1185">Reference proteome</keyword>
<dbReference type="InterPro" id="IPR017795">
    <property type="entry name" value="ABBA_NscD-like"/>
</dbReference>
<dbReference type="SFLD" id="SFLDG01162">
    <property type="entry name" value="I"/>
    <property type="match status" value="1"/>
</dbReference>
<feature type="binding site" evidence="3">
    <location>
        <position position="424"/>
    </location>
    <ligand>
        <name>dimethylallyl diphosphate</name>
        <dbReference type="ChEBI" id="CHEBI:57623"/>
    </ligand>
</feature>
<dbReference type="EMBL" id="KV878585">
    <property type="protein sequence ID" value="OJJ59966.1"/>
    <property type="molecule type" value="Genomic_DNA"/>
</dbReference>
<evidence type="ECO:0008006" key="7">
    <source>
        <dbReference type="Google" id="ProtNLM"/>
    </source>
</evidence>
<dbReference type="Proteomes" id="UP000184356">
    <property type="component" value="Unassembled WGS sequence"/>
</dbReference>
<organism evidence="5 6">
    <name type="scientific">Aspergillus sydowii CBS 593.65</name>
    <dbReference type="NCBI Taxonomy" id="1036612"/>
    <lineage>
        <taxon>Eukaryota</taxon>
        <taxon>Fungi</taxon>
        <taxon>Dikarya</taxon>
        <taxon>Ascomycota</taxon>
        <taxon>Pezizomycotina</taxon>
        <taxon>Eurotiomycetes</taxon>
        <taxon>Eurotiomycetidae</taxon>
        <taxon>Eurotiales</taxon>
        <taxon>Aspergillaceae</taxon>
        <taxon>Aspergillus</taxon>
        <taxon>Aspergillus subgen. Nidulantes</taxon>
    </lineage>
</organism>
<feature type="binding site" evidence="3">
    <location>
        <position position="268"/>
    </location>
    <ligand>
        <name>dimethylallyl diphosphate</name>
        <dbReference type="ChEBI" id="CHEBI:57623"/>
    </ligand>
</feature>
<reference evidence="6" key="1">
    <citation type="journal article" date="2017" name="Genome Biol.">
        <title>Comparative genomics reveals high biological diversity and specific adaptations in the industrially and medically important fungal genus Aspergillus.</title>
        <authorList>
            <person name="de Vries R.P."/>
            <person name="Riley R."/>
            <person name="Wiebenga A."/>
            <person name="Aguilar-Osorio G."/>
            <person name="Amillis S."/>
            <person name="Uchima C.A."/>
            <person name="Anderluh G."/>
            <person name="Asadollahi M."/>
            <person name="Askin M."/>
            <person name="Barry K."/>
            <person name="Battaglia E."/>
            <person name="Bayram O."/>
            <person name="Benocci T."/>
            <person name="Braus-Stromeyer S.A."/>
            <person name="Caldana C."/>
            <person name="Canovas D."/>
            <person name="Cerqueira G.C."/>
            <person name="Chen F."/>
            <person name="Chen W."/>
            <person name="Choi C."/>
            <person name="Clum A."/>
            <person name="Dos Santos R.A."/>
            <person name="Damasio A.R."/>
            <person name="Diallinas G."/>
            <person name="Emri T."/>
            <person name="Fekete E."/>
            <person name="Flipphi M."/>
            <person name="Freyberg S."/>
            <person name="Gallo A."/>
            <person name="Gournas C."/>
            <person name="Habgood R."/>
            <person name="Hainaut M."/>
            <person name="Harispe M.L."/>
            <person name="Henrissat B."/>
            <person name="Hilden K.S."/>
            <person name="Hope R."/>
            <person name="Hossain A."/>
            <person name="Karabika E."/>
            <person name="Karaffa L."/>
            <person name="Karanyi Z."/>
            <person name="Krasevec N."/>
            <person name="Kuo A."/>
            <person name="Kusch H."/>
            <person name="LaButti K."/>
            <person name="Lagendijk E.L."/>
            <person name="Lapidus A."/>
            <person name="Levasseur A."/>
            <person name="Lindquist E."/>
            <person name="Lipzen A."/>
            <person name="Logrieco A.F."/>
            <person name="MacCabe A."/>
            <person name="Maekelae M.R."/>
            <person name="Malavazi I."/>
            <person name="Melin P."/>
            <person name="Meyer V."/>
            <person name="Mielnichuk N."/>
            <person name="Miskei M."/>
            <person name="Molnar A.P."/>
            <person name="Mule G."/>
            <person name="Ngan C.Y."/>
            <person name="Orejas M."/>
            <person name="Orosz E."/>
            <person name="Ouedraogo J.P."/>
            <person name="Overkamp K.M."/>
            <person name="Park H.-S."/>
            <person name="Perrone G."/>
            <person name="Piumi F."/>
            <person name="Punt P.J."/>
            <person name="Ram A.F."/>
            <person name="Ramon A."/>
            <person name="Rauscher S."/>
            <person name="Record E."/>
            <person name="Riano-Pachon D.M."/>
            <person name="Robert V."/>
            <person name="Roehrig J."/>
            <person name="Ruller R."/>
            <person name="Salamov A."/>
            <person name="Salih N.S."/>
            <person name="Samson R.A."/>
            <person name="Sandor E."/>
            <person name="Sanguinetti M."/>
            <person name="Schuetze T."/>
            <person name="Sepcic K."/>
            <person name="Shelest E."/>
            <person name="Sherlock G."/>
            <person name="Sophianopoulou V."/>
            <person name="Squina F.M."/>
            <person name="Sun H."/>
            <person name="Susca A."/>
            <person name="Todd R.B."/>
            <person name="Tsang A."/>
            <person name="Unkles S.E."/>
            <person name="van de Wiele N."/>
            <person name="van Rossen-Uffink D."/>
            <person name="Oliveira J.V."/>
            <person name="Vesth T.C."/>
            <person name="Visser J."/>
            <person name="Yu J.-H."/>
            <person name="Zhou M."/>
            <person name="Andersen M.R."/>
            <person name="Archer D.B."/>
            <person name="Baker S.E."/>
            <person name="Benoit I."/>
            <person name="Brakhage A.A."/>
            <person name="Braus G.H."/>
            <person name="Fischer R."/>
            <person name="Frisvad J.C."/>
            <person name="Goldman G.H."/>
            <person name="Houbraken J."/>
            <person name="Oakley B."/>
            <person name="Pocsi I."/>
            <person name="Scazzocchio C."/>
            <person name="Seiboth B."/>
            <person name="vanKuyk P.A."/>
            <person name="Wortman J."/>
            <person name="Dyer P.S."/>
            <person name="Grigoriev I.V."/>
        </authorList>
    </citation>
    <scope>NUCLEOTIDE SEQUENCE [LARGE SCALE GENOMIC DNA]</scope>
    <source>
        <strain evidence="6">CBS 593.65</strain>
    </source>
</reference>
<dbReference type="InterPro" id="IPR033964">
    <property type="entry name" value="ABBA"/>
</dbReference>
<dbReference type="Pfam" id="PF11991">
    <property type="entry name" value="Trp_DMAT"/>
    <property type="match status" value="1"/>
</dbReference>
<feature type="binding site" evidence="3">
    <location>
        <position position="200"/>
    </location>
    <ligand>
        <name>dimethylallyl diphosphate</name>
        <dbReference type="ChEBI" id="CHEBI:57623"/>
    </ligand>
</feature>
<dbReference type="NCBIfam" id="TIGR03429">
    <property type="entry name" value="arom_pren_DMATS"/>
    <property type="match status" value="1"/>
</dbReference>
<feature type="binding site" evidence="3">
    <location>
        <position position="202"/>
    </location>
    <ligand>
        <name>dimethylallyl diphosphate</name>
        <dbReference type="ChEBI" id="CHEBI:57623"/>
    </ligand>
</feature>
<evidence type="ECO:0000313" key="6">
    <source>
        <dbReference type="Proteomes" id="UP000184356"/>
    </source>
</evidence>
<dbReference type="AlphaFoldDB" id="A0A1L9TKK5"/>
<feature type="binding site" evidence="3">
    <location>
        <position position="420"/>
    </location>
    <ligand>
        <name>dimethylallyl diphosphate</name>
        <dbReference type="ChEBI" id="CHEBI:57623"/>
    </ligand>
</feature>
<dbReference type="SFLD" id="SFLDS00036">
    <property type="entry name" value="Aromatic_Prenyltransferase"/>
    <property type="match status" value="1"/>
</dbReference>
<feature type="binding site" evidence="3">
    <location>
        <position position="270"/>
    </location>
    <ligand>
        <name>dimethylallyl diphosphate</name>
        <dbReference type="ChEBI" id="CHEBI:57623"/>
    </ligand>
</feature>
<keyword evidence="2" id="KW-0808">Transferase</keyword>
<dbReference type="GO" id="GO:0009820">
    <property type="term" value="P:alkaloid metabolic process"/>
    <property type="evidence" value="ECO:0007669"/>
    <property type="project" value="InterPro"/>
</dbReference>
<comment type="similarity">
    <text evidence="1">Belongs to the tryptophan dimethylallyltransferase family.</text>
</comment>